<evidence type="ECO:0000256" key="6">
    <source>
        <dbReference type="ARBA" id="ARBA00023170"/>
    </source>
</evidence>
<dbReference type="PANTHER" id="PTHR44755">
    <property type="entry name" value="NATRIURETIC PEPTIDE RECEPTOR 3-RELATED"/>
    <property type="match status" value="1"/>
</dbReference>
<dbReference type="EMBL" id="BDGG01000008">
    <property type="protein sequence ID" value="GAV02260.1"/>
    <property type="molecule type" value="Genomic_DNA"/>
</dbReference>
<feature type="chain" id="PRO_5008898554" description="Receptor ligand binding region domain-containing protein" evidence="10">
    <location>
        <begin position="25"/>
        <end position="677"/>
    </location>
</feature>
<evidence type="ECO:0000256" key="8">
    <source>
        <dbReference type="SAM" id="MobiDB-lite"/>
    </source>
</evidence>
<keyword evidence="5 9" id="KW-0472">Membrane</keyword>
<evidence type="ECO:0000259" key="11">
    <source>
        <dbReference type="Pfam" id="PF01094"/>
    </source>
</evidence>
<dbReference type="CDD" id="cd06352">
    <property type="entry name" value="PBP1_NPR_GC-like"/>
    <property type="match status" value="1"/>
</dbReference>
<gene>
    <name evidence="12" type="primary">RvY_12851-1</name>
    <name evidence="12" type="synonym">RvY_12851.1</name>
    <name evidence="12" type="ORF">RvY_12851</name>
</gene>
<evidence type="ECO:0000256" key="2">
    <source>
        <dbReference type="ARBA" id="ARBA00022692"/>
    </source>
</evidence>
<evidence type="ECO:0000256" key="5">
    <source>
        <dbReference type="ARBA" id="ARBA00023136"/>
    </source>
</evidence>
<keyword evidence="7" id="KW-0325">Glycoprotein</keyword>
<evidence type="ECO:0000256" key="7">
    <source>
        <dbReference type="ARBA" id="ARBA00023180"/>
    </source>
</evidence>
<dbReference type="Gene3D" id="3.40.50.2300">
    <property type="match status" value="3"/>
</dbReference>
<proteinExistence type="predicted"/>
<evidence type="ECO:0000256" key="3">
    <source>
        <dbReference type="ARBA" id="ARBA00022729"/>
    </source>
</evidence>
<keyword evidence="6" id="KW-0675">Receptor</keyword>
<dbReference type="SUPFAM" id="SSF53822">
    <property type="entry name" value="Periplasmic binding protein-like I"/>
    <property type="match status" value="1"/>
</dbReference>
<dbReference type="PRINTS" id="PR00255">
    <property type="entry name" value="NATPEPTIDER"/>
</dbReference>
<dbReference type="AlphaFoldDB" id="A0A1D1VKX5"/>
<dbReference type="InterPro" id="IPR052612">
    <property type="entry name" value="ANP_Clearance_Receptor"/>
</dbReference>
<keyword evidence="4 9" id="KW-1133">Transmembrane helix</keyword>
<organism evidence="12 13">
    <name type="scientific">Ramazzottius varieornatus</name>
    <name type="common">Water bear</name>
    <name type="synonym">Tardigrade</name>
    <dbReference type="NCBI Taxonomy" id="947166"/>
    <lineage>
        <taxon>Eukaryota</taxon>
        <taxon>Metazoa</taxon>
        <taxon>Ecdysozoa</taxon>
        <taxon>Tardigrada</taxon>
        <taxon>Eutardigrada</taxon>
        <taxon>Parachela</taxon>
        <taxon>Hypsibioidea</taxon>
        <taxon>Ramazzottiidae</taxon>
        <taxon>Ramazzottius</taxon>
    </lineage>
</organism>
<dbReference type="InterPro" id="IPR028082">
    <property type="entry name" value="Peripla_BP_I"/>
</dbReference>
<feature type="region of interest" description="Disordered" evidence="8">
    <location>
        <begin position="38"/>
        <end position="60"/>
    </location>
</feature>
<protein>
    <recommendedName>
        <fullName evidence="11">Receptor ligand binding region domain-containing protein</fullName>
    </recommendedName>
</protein>
<evidence type="ECO:0000256" key="9">
    <source>
        <dbReference type="SAM" id="Phobius"/>
    </source>
</evidence>
<dbReference type="OrthoDB" id="302535at2759"/>
<keyword evidence="13" id="KW-1185">Reference proteome</keyword>
<feature type="signal peptide" evidence="10">
    <location>
        <begin position="1"/>
        <end position="24"/>
    </location>
</feature>
<comment type="caution">
    <text evidence="12">The sequence shown here is derived from an EMBL/GenBank/DDBJ whole genome shotgun (WGS) entry which is preliminary data.</text>
</comment>
<name>A0A1D1VKX5_RAMVA</name>
<comment type="subcellular location">
    <subcellularLocation>
        <location evidence="1">Membrane</location>
        <topology evidence="1">Single-pass type I membrane protein</topology>
    </subcellularLocation>
</comment>
<accession>A0A1D1VKX5</accession>
<feature type="transmembrane region" description="Helical" evidence="9">
    <location>
        <begin position="523"/>
        <end position="546"/>
    </location>
</feature>
<feature type="domain" description="Receptor ligand binding region" evidence="11">
    <location>
        <begin position="110"/>
        <end position="466"/>
    </location>
</feature>
<dbReference type="GO" id="GO:0038023">
    <property type="term" value="F:signaling receptor activity"/>
    <property type="evidence" value="ECO:0007669"/>
    <property type="project" value="TreeGrafter"/>
</dbReference>
<feature type="region of interest" description="Disordered" evidence="8">
    <location>
        <begin position="570"/>
        <end position="603"/>
    </location>
</feature>
<dbReference type="GO" id="GO:0007165">
    <property type="term" value="P:signal transduction"/>
    <property type="evidence" value="ECO:0007669"/>
    <property type="project" value="TreeGrafter"/>
</dbReference>
<dbReference type="STRING" id="947166.A0A1D1VKX5"/>
<keyword evidence="3 10" id="KW-0732">Signal</keyword>
<dbReference type="Pfam" id="PF01094">
    <property type="entry name" value="ANF_receptor"/>
    <property type="match status" value="1"/>
</dbReference>
<dbReference type="GO" id="GO:0016020">
    <property type="term" value="C:membrane"/>
    <property type="evidence" value="ECO:0007669"/>
    <property type="project" value="UniProtKB-SubCell"/>
</dbReference>
<sequence>MDYFGFGWIFVLSFLLNNILVAHGQNISAGSPGVSSISVTNSPSTSAADPLFDTRDSNVTRGTTVVPTRQTAYPVRITPPPNPTARTLLVCKLIERSRGDRSLFYDYDRVSSAIDIAVDYANKQLLLNGYQITTYYQDIGRTCTKKNDVVKYALETFTNGVNCNAYLGPGCGYSADSLYNLAEYMQTPMMACPAAGFGTAAAREAYFMTTRTSFTHKDVVNMLLRFFDLYSYKHATVIQDDAISFYEQLSVTFTTIVRGTRQDIFSTMTPVPIRSSDANNELYDRILREGNSTSRVFVIFSNASVVRTIMITAHQLGMTGGDYVYIGVELFDSQAWGKFTWSVGDSGDREAKQAFECLLLVSLRQNRNDYYDAFSANVKRLARTNLNYTFGAFEEIDPVVTSFYDSIILYATIVNQIIRAGGNVFNGVQIARLMKDVTFDSPVNGEVRIDPVGDRQFDLTIKSMNPATGRFEVFYSYTVIGNTMNLSGPLYWPTKSLPPDIPRCGFQDENPVCHPQGLSGGTLAVAIIIPIIAVLVICGLIGYFLLRSLRNEGFDPNWWNVPNHELDVTGTKGGSMGSRVGNSKRSLGDDNASIGTKQTDATSTMSNMAGRTATWKGNMVSVIDVTEKHIKPNPFLIRELNQVRIISHQNLQRLLGVSISDDGFCVYLIGELCQKGS</sequence>
<dbReference type="PANTHER" id="PTHR44755:SF8">
    <property type="entry name" value="RECEPTOR LIGAND BINDING REGION DOMAIN-CONTAINING PROTEIN"/>
    <property type="match status" value="1"/>
</dbReference>
<dbReference type="InterPro" id="IPR001828">
    <property type="entry name" value="ANF_lig-bd_rcpt"/>
</dbReference>
<evidence type="ECO:0000256" key="10">
    <source>
        <dbReference type="SAM" id="SignalP"/>
    </source>
</evidence>
<dbReference type="Proteomes" id="UP000186922">
    <property type="component" value="Unassembled WGS sequence"/>
</dbReference>
<reference evidence="12 13" key="1">
    <citation type="journal article" date="2016" name="Nat. Commun.">
        <title>Extremotolerant tardigrade genome and improved radiotolerance of human cultured cells by tardigrade-unique protein.</title>
        <authorList>
            <person name="Hashimoto T."/>
            <person name="Horikawa D.D."/>
            <person name="Saito Y."/>
            <person name="Kuwahara H."/>
            <person name="Kozuka-Hata H."/>
            <person name="Shin-I T."/>
            <person name="Minakuchi Y."/>
            <person name="Ohishi K."/>
            <person name="Motoyama A."/>
            <person name="Aizu T."/>
            <person name="Enomoto A."/>
            <person name="Kondo K."/>
            <person name="Tanaka S."/>
            <person name="Hara Y."/>
            <person name="Koshikawa S."/>
            <person name="Sagara H."/>
            <person name="Miura T."/>
            <person name="Yokobori S."/>
            <person name="Miyagawa K."/>
            <person name="Suzuki Y."/>
            <person name="Kubo T."/>
            <person name="Oyama M."/>
            <person name="Kohara Y."/>
            <person name="Fujiyama A."/>
            <person name="Arakawa K."/>
            <person name="Katayama T."/>
            <person name="Toyoda A."/>
            <person name="Kunieda T."/>
        </authorList>
    </citation>
    <scope>NUCLEOTIDE SEQUENCE [LARGE SCALE GENOMIC DNA]</scope>
    <source>
        <strain evidence="12 13">YOKOZUNA-1</strain>
    </source>
</reference>
<evidence type="ECO:0000313" key="12">
    <source>
        <dbReference type="EMBL" id="GAV02260.1"/>
    </source>
</evidence>
<dbReference type="GO" id="GO:0017046">
    <property type="term" value="F:peptide hormone binding"/>
    <property type="evidence" value="ECO:0007669"/>
    <property type="project" value="TreeGrafter"/>
</dbReference>
<evidence type="ECO:0000256" key="1">
    <source>
        <dbReference type="ARBA" id="ARBA00004479"/>
    </source>
</evidence>
<dbReference type="InterPro" id="IPR001170">
    <property type="entry name" value="ANPR/GUC"/>
</dbReference>
<keyword evidence="2 9" id="KW-0812">Transmembrane</keyword>
<evidence type="ECO:0000256" key="4">
    <source>
        <dbReference type="ARBA" id="ARBA00022989"/>
    </source>
</evidence>
<evidence type="ECO:0000313" key="13">
    <source>
        <dbReference type="Proteomes" id="UP000186922"/>
    </source>
</evidence>
<feature type="compositionally biased region" description="Polar residues" evidence="8">
    <location>
        <begin position="593"/>
        <end position="603"/>
    </location>
</feature>